<evidence type="ECO:0000256" key="2">
    <source>
        <dbReference type="ARBA" id="ARBA00023002"/>
    </source>
</evidence>
<sequence>MSTKLADGDLRPLVPSLSLRGKNFVVTGGGRGIGYAATRAIAEMGGNVSVLDVLAEPVGDFEQLSSEFGVKSLYINTDVTKQESLASAFEQTAKEFGGIDGCITAAGISLDKPFLDQTPEDIRRLNQINVEGTFMAAQCATRHMIQQGKGGSIVMVGSVCATVPTPGHRLSFYCGTKGAVNMMSKALSVELAPHGIRCNTVSPG</sequence>
<dbReference type="InterPro" id="IPR002347">
    <property type="entry name" value="SDR_fam"/>
</dbReference>
<organism evidence="4 5">
    <name type="scientific">Cyphellophora attinorum</name>
    <dbReference type="NCBI Taxonomy" id="1664694"/>
    <lineage>
        <taxon>Eukaryota</taxon>
        <taxon>Fungi</taxon>
        <taxon>Dikarya</taxon>
        <taxon>Ascomycota</taxon>
        <taxon>Pezizomycotina</taxon>
        <taxon>Eurotiomycetes</taxon>
        <taxon>Chaetothyriomycetidae</taxon>
        <taxon>Chaetothyriales</taxon>
        <taxon>Cyphellophoraceae</taxon>
        <taxon>Cyphellophora</taxon>
    </lineage>
</organism>
<dbReference type="RefSeq" id="XP_018005389.1">
    <property type="nucleotide sequence ID" value="XM_018148841.1"/>
</dbReference>
<comment type="caution">
    <text evidence="4">The sequence shown here is derived from an EMBL/GenBank/DDBJ whole genome shotgun (WGS) entry which is preliminary data.</text>
</comment>
<dbReference type="Pfam" id="PF00106">
    <property type="entry name" value="adh_short"/>
    <property type="match status" value="1"/>
</dbReference>
<dbReference type="OrthoDB" id="5325318at2759"/>
<dbReference type="PANTHER" id="PTHR43008">
    <property type="entry name" value="BENZIL REDUCTASE"/>
    <property type="match status" value="1"/>
</dbReference>
<dbReference type="InterPro" id="IPR036291">
    <property type="entry name" value="NAD(P)-bd_dom_sf"/>
</dbReference>
<dbReference type="AlphaFoldDB" id="A0A0N1HAY1"/>
<dbReference type="Proteomes" id="UP000038010">
    <property type="component" value="Unassembled WGS sequence"/>
</dbReference>
<dbReference type="PRINTS" id="PR00080">
    <property type="entry name" value="SDRFAMILY"/>
</dbReference>
<accession>A0A0N1HAY1</accession>
<dbReference type="GO" id="GO:0050664">
    <property type="term" value="F:oxidoreductase activity, acting on NAD(P)H, oxygen as acceptor"/>
    <property type="evidence" value="ECO:0007669"/>
    <property type="project" value="TreeGrafter"/>
</dbReference>
<dbReference type="Gene3D" id="3.40.50.720">
    <property type="entry name" value="NAD(P)-binding Rossmann-like Domain"/>
    <property type="match status" value="1"/>
</dbReference>
<dbReference type="EMBL" id="LFJN01000001">
    <property type="protein sequence ID" value="KPI45426.1"/>
    <property type="molecule type" value="Genomic_DNA"/>
</dbReference>
<dbReference type="GO" id="GO:0016616">
    <property type="term" value="F:oxidoreductase activity, acting on the CH-OH group of donors, NAD or NADP as acceptor"/>
    <property type="evidence" value="ECO:0007669"/>
    <property type="project" value="UniProtKB-ARBA"/>
</dbReference>
<keyword evidence="5" id="KW-1185">Reference proteome</keyword>
<evidence type="ECO:0000256" key="1">
    <source>
        <dbReference type="ARBA" id="ARBA00006484"/>
    </source>
</evidence>
<protein>
    <submittedName>
        <fullName evidence="4">Putative oxido</fullName>
    </submittedName>
</protein>
<dbReference type="GeneID" id="28740710"/>
<evidence type="ECO:0000256" key="3">
    <source>
        <dbReference type="RuleBase" id="RU000363"/>
    </source>
</evidence>
<evidence type="ECO:0000313" key="4">
    <source>
        <dbReference type="EMBL" id="KPI45426.1"/>
    </source>
</evidence>
<dbReference type="STRING" id="1664694.A0A0N1HAY1"/>
<name>A0A0N1HAY1_9EURO</name>
<comment type="similarity">
    <text evidence="1 3">Belongs to the short-chain dehydrogenases/reductases (SDR) family.</text>
</comment>
<dbReference type="SUPFAM" id="SSF51735">
    <property type="entry name" value="NAD(P)-binding Rossmann-fold domains"/>
    <property type="match status" value="1"/>
</dbReference>
<gene>
    <name evidence="4" type="ORF">AB675_839</name>
</gene>
<dbReference type="VEuPathDB" id="FungiDB:AB675_839"/>
<reference evidence="4 5" key="1">
    <citation type="submission" date="2015-06" db="EMBL/GenBank/DDBJ databases">
        <title>Draft genome of the ant-associated black yeast Phialophora attae CBS 131958.</title>
        <authorList>
            <person name="Moreno L.F."/>
            <person name="Stielow B.J."/>
            <person name="de Hoog S."/>
            <person name="Vicente V.A."/>
            <person name="Weiss V.A."/>
            <person name="de Vries M."/>
            <person name="Cruz L.M."/>
            <person name="Souza E.M."/>
        </authorList>
    </citation>
    <scope>NUCLEOTIDE SEQUENCE [LARGE SCALE GENOMIC DNA]</scope>
    <source>
        <strain evidence="4 5">CBS 131958</strain>
    </source>
</reference>
<dbReference type="PANTHER" id="PTHR43008:SF4">
    <property type="entry name" value="CHAIN DEHYDROGENASE, PUTATIVE (AFU_ORTHOLOGUE AFUA_4G08710)-RELATED"/>
    <property type="match status" value="1"/>
</dbReference>
<proteinExistence type="inferred from homology"/>
<evidence type="ECO:0000313" key="5">
    <source>
        <dbReference type="Proteomes" id="UP000038010"/>
    </source>
</evidence>
<dbReference type="PRINTS" id="PR00081">
    <property type="entry name" value="GDHRDH"/>
</dbReference>
<keyword evidence="2" id="KW-0560">Oxidoreductase</keyword>